<dbReference type="Proteomes" id="UP000224563">
    <property type="component" value="Unassembled WGS sequence"/>
</dbReference>
<dbReference type="Pfam" id="PF20194">
    <property type="entry name" value="DUF6557"/>
    <property type="match status" value="1"/>
</dbReference>
<evidence type="ECO:0000313" key="2">
    <source>
        <dbReference type="Proteomes" id="UP000224563"/>
    </source>
</evidence>
<reference evidence="1 2" key="2">
    <citation type="submission" date="2017-10" db="EMBL/GenBank/DDBJ databases">
        <authorList>
            <person name="Banno H."/>
            <person name="Chua N.-H."/>
        </authorList>
    </citation>
    <scope>NUCLEOTIDE SEQUENCE [LARGE SCALE GENOMIC DNA]</scope>
    <source>
        <strain evidence="1 2">JK623</strain>
    </source>
</reference>
<proteinExistence type="predicted"/>
<organism evidence="1 2">
    <name type="scientific">Agathobacter ruminis</name>
    <dbReference type="NCBI Taxonomy" id="1712665"/>
    <lineage>
        <taxon>Bacteria</taxon>
        <taxon>Bacillati</taxon>
        <taxon>Bacillota</taxon>
        <taxon>Clostridia</taxon>
        <taxon>Lachnospirales</taxon>
        <taxon>Lachnospiraceae</taxon>
        <taxon>Agathobacter</taxon>
    </lineage>
</organism>
<evidence type="ECO:0000313" key="1">
    <source>
        <dbReference type="EMBL" id="PHU37939.1"/>
    </source>
</evidence>
<dbReference type="AlphaFoldDB" id="A0A2G3E3V4"/>
<sequence length="230" mass="27058">MKTIQQVLIETDHKSIESAYFYEHPINLWEVKDLDDITIGEFNKSISARFQDFLNKLCEMNAEASPEKQGILFVYKSQTQDIILGEVVGLIHADELMGTEELENLPLYAYEFTEQKEALSFLVSDNKLTQDNIMDVIVDFLHEISFFGYDQESLEEEKKKLDESIKECEEHPERLITFNHEKFCREYGIPITEEYPEEIEKKRAFYDAGMEYTRYCKAIELQRIKDSFGK</sequence>
<name>A0A2G3E3V4_9FIRM</name>
<keyword evidence="2" id="KW-1185">Reference proteome</keyword>
<dbReference type="EMBL" id="PDYG01000022">
    <property type="protein sequence ID" value="PHU37939.1"/>
    <property type="molecule type" value="Genomic_DNA"/>
</dbReference>
<accession>A0A2G3E3V4</accession>
<dbReference type="InterPro" id="IPR046687">
    <property type="entry name" value="DUF6557"/>
</dbReference>
<comment type="caution">
    <text evidence="1">The sequence shown here is derived from an EMBL/GenBank/DDBJ whole genome shotgun (WGS) entry which is preliminary data.</text>
</comment>
<reference evidence="1 2" key="1">
    <citation type="submission" date="2017-10" db="EMBL/GenBank/DDBJ databases">
        <title>Resolving the taxonomy of Roseburia spp., Eubacterium rectale and Agathobacter spp. through phylogenomic analysis.</title>
        <authorList>
            <person name="Sheridan P.O."/>
            <person name="Walker A.W."/>
            <person name="Duncan S.H."/>
            <person name="Scott K.P."/>
            <person name="Toole P.W.O."/>
            <person name="Luis P."/>
            <person name="Flint H.J."/>
        </authorList>
    </citation>
    <scope>NUCLEOTIDE SEQUENCE [LARGE SCALE GENOMIC DNA]</scope>
    <source>
        <strain evidence="1 2">JK623</strain>
    </source>
</reference>
<protein>
    <submittedName>
        <fullName evidence="1">Uncharacterized protein</fullName>
    </submittedName>
</protein>
<gene>
    <name evidence="1" type="ORF">CSX02_05345</name>
</gene>